<keyword evidence="2" id="KW-1185">Reference proteome</keyword>
<evidence type="ECO:0000313" key="1">
    <source>
        <dbReference type="EMBL" id="KMS64598.1"/>
    </source>
</evidence>
<accession>A0A0J7YN90</accession>
<dbReference type="Gramene" id="KMS64598">
    <property type="protein sequence ID" value="KMS64598"/>
    <property type="gene ID" value="BVRB_018650"/>
</dbReference>
<dbReference type="AlphaFoldDB" id="A0A0J7YN90"/>
<organism evidence="1 2">
    <name type="scientific">Beta vulgaris subsp. vulgaris</name>
    <name type="common">Beet</name>
    <dbReference type="NCBI Taxonomy" id="3555"/>
    <lineage>
        <taxon>Eukaryota</taxon>
        <taxon>Viridiplantae</taxon>
        <taxon>Streptophyta</taxon>
        <taxon>Embryophyta</taxon>
        <taxon>Tracheophyta</taxon>
        <taxon>Spermatophyta</taxon>
        <taxon>Magnoliopsida</taxon>
        <taxon>eudicotyledons</taxon>
        <taxon>Gunneridae</taxon>
        <taxon>Pentapetalae</taxon>
        <taxon>Caryophyllales</taxon>
        <taxon>Chenopodiaceae</taxon>
        <taxon>Betoideae</taxon>
        <taxon>Beta</taxon>
    </lineage>
</organism>
<feature type="non-terminal residue" evidence="1">
    <location>
        <position position="1"/>
    </location>
</feature>
<dbReference type="EMBL" id="KQ127300">
    <property type="protein sequence ID" value="KMS64598.1"/>
    <property type="molecule type" value="Genomic_DNA"/>
</dbReference>
<protein>
    <submittedName>
        <fullName evidence="1">Uncharacterized protein</fullName>
    </submittedName>
</protein>
<sequence>CARHFLFLSLLSPVGVLNLKRFKKISDQVF</sequence>
<gene>
    <name evidence="1" type="ORF">BVRB_018650</name>
</gene>
<reference evidence="1 2" key="1">
    <citation type="journal article" date="2014" name="Nature">
        <title>The genome of the recently domesticated crop plant sugar beet (Beta vulgaris).</title>
        <authorList>
            <person name="Dohm J.C."/>
            <person name="Minoche A.E."/>
            <person name="Holtgrawe D."/>
            <person name="Capella-Gutierrez S."/>
            <person name="Zakrzewski F."/>
            <person name="Tafer H."/>
            <person name="Rupp O."/>
            <person name="Sorensen T.R."/>
            <person name="Stracke R."/>
            <person name="Reinhardt R."/>
            <person name="Goesmann A."/>
            <person name="Kraft T."/>
            <person name="Schulz B."/>
            <person name="Stadler P.F."/>
            <person name="Schmidt T."/>
            <person name="Gabaldon T."/>
            <person name="Lehrach H."/>
            <person name="Weisshaar B."/>
            <person name="Himmelbauer H."/>
        </authorList>
    </citation>
    <scope>NUCLEOTIDE SEQUENCE [LARGE SCALE GENOMIC DNA]</scope>
    <source>
        <tissue evidence="1">Taproot</tissue>
    </source>
</reference>
<dbReference type="Proteomes" id="UP000035740">
    <property type="component" value="Unassembled WGS sequence"/>
</dbReference>
<name>A0A0J7YN90_BETVV</name>
<evidence type="ECO:0000313" key="2">
    <source>
        <dbReference type="Proteomes" id="UP000035740"/>
    </source>
</evidence>
<proteinExistence type="predicted"/>